<dbReference type="Gene3D" id="3.40.50.300">
    <property type="entry name" value="P-loop containing nucleotide triphosphate hydrolases"/>
    <property type="match status" value="1"/>
</dbReference>
<evidence type="ECO:0000256" key="3">
    <source>
        <dbReference type="SAM" id="Phobius"/>
    </source>
</evidence>
<proteinExistence type="predicted"/>
<evidence type="ECO:0000259" key="4">
    <source>
        <dbReference type="Pfam" id="PF01926"/>
    </source>
</evidence>
<keyword evidence="3" id="KW-0812">Transmembrane</keyword>
<keyword evidence="6" id="KW-1185">Reference proteome</keyword>
<dbReference type="GO" id="GO:0032543">
    <property type="term" value="P:mitochondrial translation"/>
    <property type="evidence" value="ECO:0007669"/>
    <property type="project" value="TreeGrafter"/>
</dbReference>
<keyword evidence="3" id="KW-0472">Membrane</keyword>
<reference evidence="5" key="1">
    <citation type="journal article" date="2023" name="Plant J.">
        <title>Genome sequences and population genomics provide insights into the demographic history, inbreeding, and mutation load of two 'living fossil' tree species of Dipteronia.</title>
        <authorList>
            <person name="Feng Y."/>
            <person name="Comes H.P."/>
            <person name="Chen J."/>
            <person name="Zhu S."/>
            <person name="Lu R."/>
            <person name="Zhang X."/>
            <person name="Li P."/>
            <person name="Qiu J."/>
            <person name="Olsen K.M."/>
            <person name="Qiu Y."/>
        </authorList>
    </citation>
    <scope>NUCLEOTIDE SEQUENCE</scope>
    <source>
        <strain evidence="5">KIB01</strain>
    </source>
</reference>
<dbReference type="PANTHER" id="PTHR45782">
    <property type="entry name" value="MITOCHONDRIAL RIBOSOME-ASSOCIATED GTPASE 1"/>
    <property type="match status" value="1"/>
</dbReference>
<keyword evidence="1" id="KW-0547">Nucleotide-binding</keyword>
<evidence type="ECO:0000256" key="2">
    <source>
        <dbReference type="ARBA" id="ARBA00023134"/>
    </source>
</evidence>
<dbReference type="GO" id="GO:0005739">
    <property type="term" value="C:mitochondrion"/>
    <property type="evidence" value="ECO:0007669"/>
    <property type="project" value="TreeGrafter"/>
</dbReference>
<dbReference type="SUPFAM" id="SSF52540">
    <property type="entry name" value="P-loop containing nucleoside triphosphate hydrolases"/>
    <property type="match status" value="1"/>
</dbReference>
<comment type="caution">
    <text evidence="5">The sequence shown here is derived from an EMBL/GenBank/DDBJ whole genome shotgun (WGS) entry which is preliminary data.</text>
</comment>
<protein>
    <recommendedName>
        <fullName evidence="4">G domain-containing protein</fullName>
    </recommendedName>
</protein>
<dbReference type="CDD" id="cd01856">
    <property type="entry name" value="YlqF"/>
    <property type="match status" value="1"/>
</dbReference>
<dbReference type="GO" id="GO:0005525">
    <property type="term" value="F:GTP binding"/>
    <property type="evidence" value="ECO:0007669"/>
    <property type="project" value="UniProtKB-KW"/>
</dbReference>
<evidence type="ECO:0000313" key="6">
    <source>
        <dbReference type="Proteomes" id="UP001280121"/>
    </source>
</evidence>
<evidence type="ECO:0000313" key="5">
    <source>
        <dbReference type="EMBL" id="KAK2650924.1"/>
    </source>
</evidence>
<keyword evidence="3" id="KW-1133">Transmembrane helix</keyword>
<dbReference type="PANTHER" id="PTHR45782:SF1">
    <property type="entry name" value="DAR GTPASE 2, MITOCHONDRIAL"/>
    <property type="match status" value="1"/>
</dbReference>
<name>A0AAD9X0S9_9ROSI</name>
<dbReference type="Proteomes" id="UP001280121">
    <property type="component" value="Unassembled WGS sequence"/>
</dbReference>
<dbReference type="InterPro" id="IPR027417">
    <property type="entry name" value="P-loop_NTPase"/>
</dbReference>
<gene>
    <name evidence="5" type="ORF">Ddye_018413</name>
</gene>
<feature type="domain" description="G" evidence="4">
    <location>
        <begin position="164"/>
        <end position="230"/>
    </location>
</feature>
<dbReference type="Pfam" id="PF01926">
    <property type="entry name" value="MMR_HSR1"/>
    <property type="match status" value="1"/>
</dbReference>
<sequence>MASKIGIAREIGNAVQKTSDRTGGWYGPHMAAASRAIADRIPLVDFVLQVRDARIPFSSHFQQYPFSSGRQIIVLNKIDLASRSQLKDWVAYFNRRNCLSIGVNSHNKDSVKQVNSFLFCIFVSIPQLALLLIIFCFSQLLNFLQARVRELKKTDLSSHTITALLVGIPNVGKSALANSLHQIGRISAAEKGKLRHATVTPQPGETKDITSLKIASHPNIYVLDTPSILPPQIHDIEVCSKLALTGAIRDGLVGEKELARYFLGILNFSEEYKKWAKFSTNENDGEHSNGPELEMKRKRVYPTDHTQDFMVHKVRQTLYEVISGFGANLEDESNLERLIDVQLTALREVFQVAADLGEDGESKVACKLLNLYRTGRLGHYTLDSITNETV</sequence>
<dbReference type="InterPro" id="IPR006073">
    <property type="entry name" value="GTP-bd"/>
</dbReference>
<dbReference type="AlphaFoldDB" id="A0AAD9X0S9"/>
<organism evidence="5 6">
    <name type="scientific">Dipteronia dyeriana</name>
    <dbReference type="NCBI Taxonomy" id="168575"/>
    <lineage>
        <taxon>Eukaryota</taxon>
        <taxon>Viridiplantae</taxon>
        <taxon>Streptophyta</taxon>
        <taxon>Embryophyta</taxon>
        <taxon>Tracheophyta</taxon>
        <taxon>Spermatophyta</taxon>
        <taxon>Magnoliopsida</taxon>
        <taxon>eudicotyledons</taxon>
        <taxon>Gunneridae</taxon>
        <taxon>Pentapetalae</taxon>
        <taxon>rosids</taxon>
        <taxon>malvids</taxon>
        <taxon>Sapindales</taxon>
        <taxon>Sapindaceae</taxon>
        <taxon>Hippocastanoideae</taxon>
        <taxon>Acereae</taxon>
        <taxon>Dipteronia</taxon>
    </lineage>
</organism>
<dbReference type="GO" id="GO:0003924">
    <property type="term" value="F:GTPase activity"/>
    <property type="evidence" value="ECO:0007669"/>
    <property type="project" value="TreeGrafter"/>
</dbReference>
<evidence type="ECO:0000256" key="1">
    <source>
        <dbReference type="ARBA" id="ARBA00022741"/>
    </source>
</evidence>
<keyword evidence="2" id="KW-0342">GTP-binding</keyword>
<feature type="transmembrane region" description="Helical" evidence="3">
    <location>
        <begin position="116"/>
        <end position="144"/>
    </location>
</feature>
<dbReference type="EMBL" id="JANJYI010000005">
    <property type="protein sequence ID" value="KAK2650924.1"/>
    <property type="molecule type" value="Genomic_DNA"/>
</dbReference>
<accession>A0AAD9X0S9</accession>